<proteinExistence type="predicted"/>
<sequence>MISGLQHPNLVRMLDRRQALTVGVRVHGEKQPRPCSIRQRICIGIAKGLVYLHEESPLKIVHRNIKATDVLLDSDLNAKISDFVLAKLDEEENSHISTRVAGTIGYMAPEYALWGYLTYKADVHSFGVVALEIVAGKNNMKYRRGEEYVCLLDWAFVLQRKGSLMELMDPRLGSSLNQDEAIRRIKVALLCTNPSPALRLIMSAVVAMLQGHINVQELNMDPSIHGDDLMF</sequence>
<protein>
    <recommendedName>
        <fullName evidence="2">Protein kinase domain-containing protein</fullName>
    </recommendedName>
</protein>
<gene>
    <name evidence="3" type="ORF">RJ640_023901</name>
</gene>
<comment type="caution">
    <text evidence="3">The sequence shown here is derived from an EMBL/GenBank/DDBJ whole genome shotgun (WGS) entry which is preliminary data.</text>
</comment>
<dbReference type="GO" id="GO:0004672">
    <property type="term" value="F:protein kinase activity"/>
    <property type="evidence" value="ECO:0007669"/>
    <property type="project" value="InterPro"/>
</dbReference>
<dbReference type="FunFam" id="1.10.510.10:FF:001106">
    <property type="entry name" value="Probable LRR receptor-like serine/threonine-protein kinase At1g29720"/>
    <property type="match status" value="1"/>
</dbReference>
<dbReference type="AlphaFoldDB" id="A0AA88QSS5"/>
<organism evidence="3 4">
    <name type="scientific">Escallonia rubra</name>
    <dbReference type="NCBI Taxonomy" id="112253"/>
    <lineage>
        <taxon>Eukaryota</taxon>
        <taxon>Viridiplantae</taxon>
        <taxon>Streptophyta</taxon>
        <taxon>Embryophyta</taxon>
        <taxon>Tracheophyta</taxon>
        <taxon>Spermatophyta</taxon>
        <taxon>Magnoliopsida</taxon>
        <taxon>eudicotyledons</taxon>
        <taxon>Gunneridae</taxon>
        <taxon>Pentapetalae</taxon>
        <taxon>asterids</taxon>
        <taxon>campanulids</taxon>
        <taxon>Escalloniales</taxon>
        <taxon>Escalloniaceae</taxon>
        <taxon>Escallonia</taxon>
    </lineage>
</organism>
<dbReference type="InterPro" id="IPR011009">
    <property type="entry name" value="Kinase-like_dom_sf"/>
</dbReference>
<dbReference type="Pfam" id="PF07714">
    <property type="entry name" value="PK_Tyr_Ser-Thr"/>
    <property type="match status" value="1"/>
</dbReference>
<dbReference type="InterPro" id="IPR051824">
    <property type="entry name" value="LRR_Rcpt-Like_S/T_Kinase"/>
</dbReference>
<feature type="domain" description="Protein kinase" evidence="2">
    <location>
        <begin position="1"/>
        <end position="215"/>
    </location>
</feature>
<keyword evidence="4" id="KW-1185">Reference proteome</keyword>
<dbReference type="InterPro" id="IPR001245">
    <property type="entry name" value="Ser-Thr/Tyr_kinase_cat_dom"/>
</dbReference>
<comment type="subcellular location">
    <subcellularLocation>
        <location evidence="1">Membrane</location>
        <topology evidence="1">Single-pass type I membrane protein</topology>
    </subcellularLocation>
</comment>
<evidence type="ECO:0000313" key="3">
    <source>
        <dbReference type="EMBL" id="KAK2976519.1"/>
    </source>
</evidence>
<dbReference type="Gene3D" id="1.10.510.10">
    <property type="entry name" value="Transferase(Phosphotransferase) domain 1"/>
    <property type="match status" value="1"/>
</dbReference>
<dbReference type="PANTHER" id="PTHR48006:SF66">
    <property type="entry name" value="PROTEIN KINASE DOMAIN-CONTAINING PROTEIN"/>
    <property type="match status" value="1"/>
</dbReference>
<dbReference type="PANTHER" id="PTHR48006">
    <property type="entry name" value="LEUCINE-RICH REPEAT-CONTAINING PROTEIN DDB_G0281931-RELATED"/>
    <property type="match status" value="1"/>
</dbReference>
<accession>A0AA88QSS5</accession>
<evidence type="ECO:0000256" key="1">
    <source>
        <dbReference type="ARBA" id="ARBA00004479"/>
    </source>
</evidence>
<evidence type="ECO:0000313" key="4">
    <source>
        <dbReference type="Proteomes" id="UP001187471"/>
    </source>
</evidence>
<dbReference type="GO" id="GO:0016020">
    <property type="term" value="C:membrane"/>
    <property type="evidence" value="ECO:0007669"/>
    <property type="project" value="UniProtKB-SubCell"/>
</dbReference>
<dbReference type="GO" id="GO:0005524">
    <property type="term" value="F:ATP binding"/>
    <property type="evidence" value="ECO:0007669"/>
    <property type="project" value="InterPro"/>
</dbReference>
<dbReference type="InterPro" id="IPR000719">
    <property type="entry name" value="Prot_kinase_dom"/>
</dbReference>
<reference evidence="3" key="1">
    <citation type="submission" date="2022-12" db="EMBL/GenBank/DDBJ databases">
        <title>Draft genome assemblies for two species of Escallonia (Escalloniales).</title>
        <authorList>
            <person name="Chanderbali A."/>
            <person name="Dervinis C."/>
            <person name="Anghel I."/>
            <person name="Soltis D."/>
            <person name="Soltis P."/>
            <person name="Zapata F."/>
        </authorList>
    </citation>
    <scope>NUCLEOTIDE SEQUENCE</scope>
    <source>
        <strain evidence="3">UCBG92.1500</strain>
        <tissue evidence="3">Leaf</tissue>
    </source>
</reference>
<dbReference type="SUPFAM" id="SSF56112">
    <property type="entry name" value="Protein kinase-like (PK-like)"/>
    <property type="match status" value="1"/>
</dbReference>
<evidence type="ECO:0000259" key="2">
    <source>
        <dbReference type="PROSITE" id="PS50011"/>
    </source>
</evidence>
<name>A0AA88QSS5_9ASTE</name>
<dbReference type="PROSITE" id="PS50011">
    <property type="entry name" value="PROTEIN_KINASE_DOM"/>
    <property type="match status" value="1"/>
</dbReference>
<dbReference type="EMBL" id="JAVXUO010002066">
    <property type="protein sequence ID" value="KAK2976519.1"/>
    <property type="molecule type" value="Genomic_DNA"/>
</dbReference>
<dbReference type="Proteomes" id="UP001187471">
    <property type="component" value="Unassembled WGS sequence"/>
</dbReference>